<dbReference type="EMBL" id="BIFY01000022">
    <property type="protein sequence ID" value="GCE59839.1"/>
    <property type="molecule type" value="Genomic_DNA"/>
</dbReference>
<evidence type="ECO:0000313" key="2">
    <source>
        <dbReference type="Proteomes" id="UP000289660"/>
    </source>
</evidence>
<accession>A0A402DC87</accession>
<name>A0A402DC87_MICAE</name>
<dbReference type="Proteomes" id="UP000289660">
    <property type="component" value="Unassembled WGS sequence"/>
</dbReference>
<gene>
    <name evidence="1" type="ORF">MiAbB_01758</name>
</gene>
<reference evidence="2" key="1">
    <citation type="submission" date="2018-12" db="EMBL/GenBank/DDBJ databases">
        <title>Genome sequence of Microcystis aeruginosa NIES-4285.</title>
        <authorList>
            <person name="Tanabe Y."/>
        </authorList>
    </citation>
    <scope>NUCLEOTIDE SEQUENCE [LARGE SCALE GENOMIC DNA]</scope>
    <source>
        <strain evidence="2">NIES-4285</strain>
    </source>
</reference>
<proteinExistence type="predicted"/>
<dbReference type="AlphaFoldDB" id="A0A402DC87"/>
<organism evidence="1 2">
    <name type="scientific">Microcystis aeruginosa NIES-4285</name>
    <dbReference type="NCBI Taxonomy" id="2497681"/>
    <lineage>
        <taxon>Bacteria</taxon>
        <taxon>Bacillati</taxon>
        <taxon>Cyanobacteriota</taxon>
        <taxon>Cyanophyceae</taxon>
        <taxon>Oscillatoriophycideae</taxon>
        <taxon>Chroococcales</taxon>
        <taxon>Microcystaceae</taxon>
        <taxon>Microcystis</taxon>
    </lineage>
</organism>
<evidence type="ECO:0000313" key="1">
    <source>
        <dbReference type="EMBL" id="GCE59839.1"/>
    </source>
</evidence>
<comment type="caution">
    <text evidence="1">The sequence shown here is derived from an EMBL/GenBank/DDBJ whole genome shotgun (WGS) entry which is preliminary data.</text>
</comment>
<dbReference type="RefSeq" id="WP_216642648.1">
    <property type="nucleotide sequence ID" value="NZ_BIFY01000022.1"/>
</dbReference>
<protein>
    <submittedName>
        <fullName evidence="1">Uncharacterized protein</fullName>
    </submittedName>
</protein>
<sequence length="308" mass="34268">MTMIDWFKKKPPTGSSRLEAVDAGADIRVIGDRSSGKTAYMASLAYWPNANPNSPVQTVSALGDEGASLVSMARDILEQGLELSPTNLSADIDAVKDYGISIVLKEQFSVAALPKGIRSKMVRLNVNCKDYAGEFFADLIHKTGDPKLQDYLDDCVTATGILLLIDGTTNRKDRDYVNGLDKFLTALDRSALAGNQRRIAFTMSKCEQPQLWSRCHQPERLARECFPQVYQRLKNWSSLGGGAIDYFNTSAFGVLGSRFPEPNAIKLKRDRNGTTSVIRDSRHWRPFGLVAPIYWLCTGQRHQELDKD</sequence>